<proteinExistence type="predicted"/>
<reference evidence="1" key="1">
    <citation type="submission" date="2014-11" db="EMBL/GenBank/DDBJ databases">
        <authorList>
            <person name="Amaro Gonzalez C."/>
        </authorList>
    </citation>
    <scope>NUCLEOTIDE SEQUENCE</scope>
</reference>
<sequence length="37" mass="4246">MFTVQTGSEQGLIKRQCSAANILLDQRYVKRMFSIIV</sequence>
<evidence type="ECO:0000313" key="1">
    <source>
        <dbReference type="EMBL" id="JAH05259.1"/>
    </source>
</evidence>
<organism evidence="1">
    <name type="scientific">Anguilla anguilla</name>
    <name type="common">European freshwater eel</name>
    <name type="synonym">Muraena anguilla</name>
    <dbReference type="NCBI Taxonomy" id="7936"/>
    <lineage>
        <taxon>Eukaryota</taxon>
        <taxon>Metazoa</taxon>
        <taxon>Chordata</taxon>
        <taxon>Craniata</taxon>
        <taxon>Vertebrata</taxon>
        <taxon>Euteleostomi</taxon>
        <taxon>Actinopterygii</taxon>
        <taxon>Neopterygii</taxon>
        <taxon>Teleostei</taxon>
        <taxon>Anguilliformes</taxon>
        <taxon>Anguillidae</taxon>
        <taxon>Anguilla</taxon>
    </lineage>
</organism>
<name>A0A0E9PL92_ANGAN</name>
<reference evidence="1" key="2">
    <citation type="journal article" date="2015" name="Fish Shellfish Immunol.">
        <title>Early steps in the European eel (Anguilla anguilla)-Vibrio vulnificus interaction in the gills: Role of the RtxA13 toxin.</title>
        <authorList>
            <person name="Callol A."/>
            <person name="Pajuelo D."/>
            <person name="Ebbesson L."/>
            <person name="Teles M."/>
            <person name="MacKenzie S."/>
            <person name="Amaro C."/>
        </authorList>
    </citation>
    <scope>NUCLEOTIDE SEQUENCE</scope>
</reference>
<protein>
    <submittedName>
        <fullName evidence="1">Uncharacterized protein</fullName>
    </submittedName>
</protein>
<dbReference type="AlphaFoldDB" id="A0A0E9PL92"/>
<accession>A0A0E9PL92</accession>
<dbReference type="EMBL" id="GBXM01103318">
    <property type="protein sequence ID" value="JAH05259.1"/>
    <property type="molecule type" value="Transcribed_RNA"/>
</dbReference>